<proteinExistence type="inferred from homology"/>
<comment type="similarity">
    <text evidence="2">Belongs to the ABC transporter superfamily. ABCC family. Conjugate transporter (TC 3.A.1.208) subfamily.</text>
</comment>
<evidence type="ECO:0000256" key="4">
    <source>
        <dbReference type="ARBA" id="ARBA00022475"/>
    </source>
</evidence>
<dbReference type="FunFam" id="1.20.1560.10:FF:000055">
    <property type="entry name" value="ABC multidrug transporter (Eurofung)"/>
    <property type="match status" value="1"/>
</dbReference>
<feature type="transmembrane region" description="Helical" evidence="11">
    <location>
        <begin position="1079"/>
        <end position="1101"/>
    </location>
</feature>
<feature type="transmembrane region" description="Helical" evidence="11">
    <location>
        <begin position="469"/>
        <end position="492"/>
    </location>
</feature>
<dbReference type="InterPro" id="IPR056227">
    <property type="entry name" value="TMD0_ABC"/>
</dbReference>
<dbReference type="InterPro" id="IPR003593">
    <property type="entry name" value="AAA+_ATPase"/>
</dbReference>
<evidence type="ECO:0000256" key="1">
    <source>
        <dbReference type="ARBA" id="ARBA00004651"/>
    </source>
</evidence>
<evidence type="ECO:0000259" key="12">
    <source>
        <dbReference type="PROSITE" id="PS50893"/>
    </source>
</evidence>
<dbReference type="GO" id="GO:0016887">
    <property type="term" value="F:ATP hydrolysis activity"/>
    <property type="evidence" value="ECO:0007669"/>
    <property type="project" value="InterPro"/>
</dbReference>
<feature type="domain" description="ABC transmembrane type-1" evidence="13">
    <location>
        <begin position="1169"/>
        <end position="1388"/>
    </location>
</feature>
<comment type="subcellular location">
    <subcellularLocation>
        <location evidence="1">Cell membrane</location>
        <topology evidence="1">Multi-pass membrane protein</topology>
    </subcellularLocation>
</comment>
<dbReference type="InterPro" id="IPR050173">
    <property type="entry name" value="ABC_transporter_C-like"/>
</dbReference>
<feature type="transmembrane region" description="Helical" evidence="11">
    <location>
        <begin position="1220"/>
        <end position="1241"/>
    </location>
</feature>
<gene>
    <name evidence="14" type="ORF">P875_00033911</name>
</gene>
<dbReference type="STRING" id="1403190.A0A0F0I623"/>
<reference evidence="14 15" key="1">
    <citation type="submission" date="2015-02" db="EMBL/GenBank/DDBJ databases">
        <title>Draft genome sequence of Aspergillus parasiticus SU-1.</title>
        <authorList>
            <person name="Yu J."/>
            <person name="Fedorova N."/>
            <person name="Yin Y."/>
            <person name="Losada L."/>
            <person name="Zafar N."/>
            <person name="Taujale R."/>
            <person name="Ehrlich K.C."/>
            <person name="Bhatnagar D."/>
            <person name="Cleveland T.E."/>
            <person name="Bennett J.W."/>
            <person name="Nierman W.C."/>
        </authorList>
    </citation>
    <scope>NUCLEOTIDE SEQUENCE [LARGE SCALE GENOMIC DNA]</scope>
    <source>
        <strain evidence="15">ATCC 56775 / NRRL 5862 / SRRC 143 / SU-1</strain>
    </source>
</reference>
<dbReference type="Pfam" id="PF00005">
    <property type="entry name" value="ABC_tran"/>
    <property type="match status" value="2"/>
</dbReference>
<dbReference type="InterPro" id="IPR044746">
    <property type="entry name" value="ABCC_6TM_D1"/>
</dbReference>
<keyword evidence="6" id="KW-0547">Nucleotide-binding</keyword>
<sequence length="1666" mass="184133">MASETLPYIVSAANDSGPSRIDDSDQYDPLLDVEDKRFSEHSENRIGSQARSRLPLLRGGLLLLSILSFIIGGINIAMLSFVKNTTIKTGDEVAAVRMGLTATTLRRPSDHATGYEFGHCGKSIAEARELGCIFDPMSWAWQRPECYHADLVKDFLQRMDWHFYLSNETLPTEEVPREEWERGDHSLLWGPRMWHQFHWCSLQADNNFGPVIDSGCRDGFDFTLLFEQAILGLVPAVAFLLVCPLRLQILVKRDVRTQPHIMKSAKLITALVFAAIQLALLISWAKNTRPNTKLSVASSAINLAVAMEIVVLSWVEDERSVRPSSLLAIYLLFTLLFDVVQTRTLWLSPGNLLVPSLFTASVAAKTVMVLFESLGKQKYLIGPYQDLPPESTSGIVNRSFMWWLNRLFFRGFRSLLTTEDLDHLDKPLKSAATAPKALRAWALRRRPERRFEFLWQMGRAFKGPLALTILPRLFLIGFAFSQPFLITSILNWLDNSHSASNHGYGLIGATLLIYLGMALSNLIYDQLLYQFVTMFRGAASSMIYDHALHIPDGTLGDRSATITLMTTDVDRIITCLITLNEFWARTIEVGIGIALLALRLGWVCLIPLVVVLISSGGSIYISKNIGGHQKIWVDAVQQRIAITRSMLDGIQTVKATGLGQTFLQLVQRKRAQETHQMAKYRWSVVWKNMIQNLPWGLAPALTFVVYAAQGNELDVTKAFSSLSIITLLTNPASKLLSAIPSITAATGCFDRIQAFLLLPTRPQHIGEGFVRTRETEVYTSPHIGEVEYMTSKGSPETTDLQTPVISMENLSIRPSPSAKIVLRDVNLEVPLGALVMIRGPVGSGKSTLLRAILGQAVCDTGSMTVTIRQPAFCAQTPWVPSGTIRDAICGTFSESPVTEGAFDQKWYAAVLHACALNLDLDLLRDGDATRIGHGSGYVLSGGQMHRIALARAVYSRRKLLLLDDIFSALDRKTKTTIIARLLGVDGLLRKVKSTIVLVTHEMEQLYHADQIYVLSDGCLRQEEPCEGHVHQGPGDDAVEADGSKGFPEPAIEDKAAIISEANEVDDLRRAAGDSAAYTYYWHHVGWTKAAVFVFFVTMNVFSSTYSRMWILTCATPDITDIDLLLEIWLERWAARGGAQKILYVTVYIFLAICNTVGNGGYVWQGVPAILILISPSTARRLHYVVLKTVLMATPRFLATVDIGSMLNRFSQDMTLIESDLPIGILITVSNLFSSIASAALIATGSKYMAISVPFLIIFVFLLQHFYLKTSRQIRLLDLESRSPLYSHLLDTVEGLATIQAFGWAADFRMANSTLLDATQRTYYMLNCIQRWLTLVLDLVVAAEAIIVVSLAVSLRHTTSVGLLGVSLNSILAFNGSLSSLISGWTQLEISLGSILRVKDFERAVPRELSIEQEIPVDWPGRGAIEISGMAAQYSSETTVLSDVSLKCLPGQKIGICGRTGSGKSSLLSTLLGMLTVTRGSIVIDDIDLATLPHDIVRERLVTISQTPLIMVGCTVRFNVDPTERLPDTDIITALIRVGIWDGVLFERGGLDTEINDTLSLSRGEQQLLLLARAMLKIQAGNSRILLIDEGTSSVDVETDTRVQDLLRQDPFRSCTVLTVAHRVHSLLSYDLIVGLDRGKVVEIDEPMVLSNRKDSIFGNLLNGGGD</sequence>
<keyword evidence="8 11" id="KW-1133">Transmembrane helix</keyword>
<dbReference type="PANTHER" id="PTHR24223">
    <property type="entry name" value="ATP-BINDING CASSETTE SUB-FAMILY C"/>
    <property type="match status" value="1"/>
</dbReference>
<keyword evidence="3" id="KW-0813">Transport</keyword>
<evidence type="ECO:0000256" key="3">
    <source>
        <dbReference type="ARBA" id="ARBA00022448"/>
    </source>
</evidence>
<feature type="domain" description="ABC transmembrane type-1" evidence="13">
    <location>
        <begin position="473"/>
        <end position="744"/>
    </location>
</feature>
<feature type="domain" description="ABC transporter" evidence="12">
    <location>
        <begin position="1424"/>
        <end position="1662"/>
    </location>
</feature>
<protein>
    <submittedName>
        <fullName evidence="14">Multi drug resistance-associated protein MRP</fullName>
    </submittedName>
</protein>
<feature type="transmembrane region" description="Helical" evidence="11">
    <location>
        <begin position="504"/>
        <end position="524"/>
    </location>
</feature>
<dbReference type="OrthoDB" id="6500128at2759"/>
<evidence type="ECO:0000259" key="13">
    <source>
        <dbReference type="PROSITE" id="PS50929"/>
    </source>
</evidence>
<dbReference type="SUPFAM" id="SSF90123">
    <property type="entry name" value="ABC transporter transmembrane region"/>
    <property type="match status" value="2"/>
</dbReference>
<dbReference type="CDD" id="cd18580">
    <property type="entry name" value="ABC_6TM_ABCC_D2"/>
    <property type="match status" value="1"/>
</dbReference>
<dbReference type="Proteomes" id="UP000033540">
    <property type="component" value="Unassembled WGS sequence"/>
</dbReference>
<dbReference type="PROSITE" id="PS50893">
    <property type="entry name" value="ABC_TRANSPORTER_2"/>
    <property type="match status" value="2"/>
</dbReference>
<dbReference type="EMBL" id="JZEE01000581">
    <property type="protein sequence ID" value="KJK63214.1"/>
    <property type="molecule type" value="Genomic_DNA"/>
</dbReference>
<evidence type="ECO:0000256" key="6">
    <source>
        <dbReference type="ARBA" id="ARBA00022741"/>
    </source>
</evidence>
<dbReference type="Gene3D" id="1.20.1560.10">
    <property type="entry name" value="ABC transporter type 1, transmembrane domain"/>
    <property type="match status" value="2"/>
</dbReference>
<evidence type="ECO:0000256" key="11">
    <source>
        <dbReference type="SAM" id="Phobius"/>
    </source>
</evidence>
<comment type="caution">
    <text evidence="14">The sequence shown here is derived from an EMBL/GenBank/DDBJ whole genome shotgun (WGS) entry which is preliminary data.</text>
</comment>
<feature type="transmembrane region" description="Helical" evidence="11">
    <location>
        <begin position="1331"/>
        <end position="1354"/>
    </location>
</feature>
<dbReference type="InterPro" id="IPR011527">
    <property type="entry name" value="ABC1_TM_dom"/>
</dbReference>
<feature type="transmembrane region" description="Helical" evidence="11">
    <location>
        <begin position="229"/>
        <end position="247"/>
    </location>
</feature>
<dbReference type="FunFam" id="1.20.1560.10:FF:000066">
    <property type="entry name" value="ABC multidrug transporter (Eurofung)"/>
    <property type="match status" value="1"/>
</dbReference>
<dbReference type="GO" id="GO:0140359">
    <property type="term" value="F:ABC-type transporter activity"/>
    <property type="evidence" value="ECO:0007669"/>
    <property type="project" value="InterPro"/>
</dbReference>
<evidence type="ECO:0000256" key="10">
    <source>
        <dbReference type="ARBA" id="ARBA00023180"/>
    </source>
</evidence>
<name>A0A0F0I623_ASPPU</name>
<dbReference type="GO" id="GO:0005886">
    <property type="term" value="C:plasma membrane"/>
    <property type="evidence" value="ECO:0007669"/>
    <property type="project" value="UniProtKB-SubCell"/>
</dbReference>
<dbReference type="InterPro" id="IPR003439">
    <property type="entry name" value="ABC_transporter-like_ATP-bd"/>
</dbReference>
<accession>A0A0F0I623</accession>
<dbReference type="GO" id="GO:0005524">
    <property type="term" value="F:ATP binding"/>
    <property type="evidence" value="ECO:0007669"/>
    <property type="project" value="UniProtKB-KW"/>
</dbReference>
<dbReference type="InterPro" id="IPR036640">
    <property type="entry name" value="ABC1_TM_sf"/>
</dbReference>
<dbReference type="InterPro" id="IPR044726">
    <property type="entry name" value="ABCC_6TM_D2"/>
</dbReference>
<dbReference type="Pfam" id="PF00664">
    <property type="entry name" value="ABC_membrane"/>
    <property type="match status" value="2"/>
</dbReference>
<keyword evidence="9 11" id="KW-0472">Membrane</keyword>
<dbReference type="Gene3D" id="3.40.50.300">
    <property type="entry name" value="P-loop containing nucleotide triphosphate hydrolases"/>
    <property type="match status" value="2"/>
</dbReference>
<dbReference type="SMART" id="SM00382">
    <property type="entry name" value="AAA"/>
    <property type="match status" value="2"/>
</dbReference>
<dbReference type="Pfam" id="PF24357">
    <property type="entry name" value="TMD0_ABC"/>
    <property type="match status" value="1"/>
</dbReference>
<evidence type="ECO:0000313" key="14">
    <source>
        <dbReference type="EMBL" id="KJK63214.1"/>
    </source>
</evidence>
<evidence type="ECO:0000256" key="9">
    <source>
        <dbReference type="ARBA" id="ARBA00023136"/>
    </source>
</evidence>
<feature type="transmembrane region" description="Helical" evidence="11">
    <location>
        <begin position="1181"/>
        <end position="1200"/>
    </location>
</feature>
<dbReference type="CDD" id="cd18579">
    <property type="entry name" value="ABC_6TM_ABCC_D1"/>
    <property type="match status" value="1"/>
</dbReference>
<feature type="domain" description="ABC transporter" evidence="12">
    <location>
        <begin position="805"/>
        <end position="1041"/>
    </location>
</feature>
<evidence type="ECO:0000313" key="15">
    <source>
        <dbReference type="Proteomes" id="UP000033540"/>
    </source>
</evidence>
<dbReference type="InterPro" id="IPR027417">
    <property type="entry name" value="P-loop_NTPase"/>
</dbReference>
<evidence type="ECO:0000256" key="8">
    <source>
        <dbReference type="ARBA" id="ARBA00022989"/>
    </source>
</evidence>
<dbReference type="PANTHER" id="PTHR24223:SF399">
    <property type="entry name" value="ABC TRANSPORTER ATNG"/>
    <property type="match status" value="1"/>
</dbReference>
<evidence type="ECO:0000256" key="2">
    <source>
        <dbReference type="ARBA" id="ARBA00009726"/>
    </source>
</evidence>
<dbReference type="FunFam" id="3.40.50.300:FF:002145">
    <property type="entry name" value="ABC transporter (MsbA subfamily)"/>
    <property type="match status" value="1"/>
</dbReference>
<feature type="transmembrane region" description="Helical" evidence="11">
    <location>
        <begin position="1247"/>
        <end position="1267"/>
    </location>
</feature>
<feature type="transmembrane region" description="Helical" evidence="11">
    <location>
        <begin position="1141"/>
        <end position="1161"/>
    </location>
</feature>
<feature type="transmembrane region" description="Helical" evidence="11">
    <location>
        <begin position="352"/>
        <end position="371"/>
    </location>
</feature>
<dbReference type="SUPFAM" id="SSF52540">
    <property type="entry name" value="P-loop containing nucleoside triphosphate hydrolases"/>
    <property type="match status" value="2"/>
</dbReference>
<feature type="transmembrane region" description="Helical" evidence="11">
    <location>
        <begin position="267"/>
        <end position="285"/>
    </location>
</feature>
<keyword evidence="5 11" id="KW-0812">Transmembrane</keyword>
<dbReference type="PROSITE" id="PS50929">
    <property type="entry name" value="ABC_TM1F"/>
    <property type="match status" value="2"/>
</dbReference>
<keyword evidence="10" id="KW-0325">Glycoprotein</keyword>
<keyword evidence="7" id="KW-0067">ATP-binding</keyword>
<evidence type="ECO:0000256" key="5">
    <source>
        <dbReference type="ARBA" id="ARBA00022692"/>
    </source>
</evidence>
<feature type="transmembrane region" description="Helical" evidence="11">
    <location>
        <begin position="297"/>
        <end position="315"/>
    </location>
</feature>
<evidence type="ECO:0000256" key="7">
    <source>
        <dbReference type="ARBA" id="ARBA00022840"/>
    </source>
</evidence>
<feature type="transmembrane region" description="Helical" evidence="11">
    <location>
        <begin position="327"/>
        <end position="346"/>
    </location>
</feature>
<feature type="transmembrane region" description="Helical" evidence="11">
    <location>
        <begin position="61"/>
        <end position="82"/>
    </location>
</feature>
<organism evidence="14 15">
    <name type="scientific">Aspergillus parasiticus (strain ATCC 56775 / NRRL 5862 / SRRC 143 / SU-1)</name>
    <dbReference type="NCBI Taxonomy" id="1403190"/>
    <lineage>
        <taxon>Eukaryota</taxon>
        <taxon>Fungi</taxon>
        <taxon>Dikarya</taxon>
        <taxon>Ascomycota</taxon>
        <taxon>Pezizomycotina</taxon>
        <taxon>Eurotiomycetes</taxon>
        <taxon>Eurotiomycetidae</taxon>
        <taxon>Eurotiales</taxon>
        <taxon>Aspergillaceae</taxon>
        <taxon>Aspergillus</taxon>
        <taxon>Aspergillus subgen. Circumdati</taxon>
    </lineage>
</organism>
<keyword evidence="4" id="KW-1003">Cell membrane</keyword>
<feature type="transmembrane region" description="Helical" evidence="11">
    <location>
        <begin position="589"/>
        <end position="613"/>
    </location>
</feature>